<dbReference type="PANTHER" id="PTHR48081">
    <property type="entry name" value="AB HYDROLASE SUPERFAMILY PROTEIN C4A8.06C"/>
    <property type="match status" value="1"/>
</dbReference>
<accession>A0AAD7E0D6</accession>
<dbReference type="EMBL" id="JARKIE010000013">
    <property type="protein sequence ID" value="KAJ7703077.1"/>
    <property type="molecule type" value="Genomic_DNA"/>
</dbReference>
<dbReference type="InterPro" id="IPR050300">
    <property type="entry name" value="GDXG_lipolytic_enzyme"/>
</dbReference>
<dbReference type="PANTHER" id="PTHR48081:SF3">
    <property type="entry name" value="ALPHA_BETA HYDROLASE FOLD-3 DOMAIN-CONTAINING PROTEIN"/>
    <property type="match status" value="1"/>
</dbReference>
<dbReference type="InterPro" id="IPR049492">
    <property type="entry name" value="BD-FAE-like_dom"/>
</dbReference>
<dbReference type="GO" id="GO:0008236">
    <property type="term" value="F:serine-type peptidase activity"/>
    <property type="evidence" value="ECO:0007669"/>
    <property type="project" value="InterPro"/>
</dbReference>
<reference evidence="3" key="1">
    <citation type="submission" date="2023-03" db="EMBL/GenBank/DDBJ databases">
        <title>Massive genome expansion in bonnet fungi (Mycena s.s.) driven by repeated elements and novel gene families across ecological guilds.</title>
        <authorList>
            <consortium name="Lawrence Berkeley National Laboratory"/>
            <person name="Harder C.B."/>
            <person name="Miyauchi S."/>
            <person name="Viragh M."/>
            <person name="Kuo A."/>
            <person name="Thoen E."/>
            <person name="Andreopoulos B."/>
            <person name="Lu D."/>
            <person name="Skrede I."/>
            <person name="Drula E."/>
            <person name="Henrissat B."/>
            <person name="Morin E."/>
            <person name="Kohler A."/>
            <person name="Barry K."/>
            <person name="LaButti K."/>
            <person name="Morin E."/>
            <person name="Salamov A."/>
            <person name="Lipzen A."/>
            <person name="Mereny Z."/>
            <person name="Hegedus B."/>
            <person name="Baldrian P."/>
            <person name="Stursova M."/>
            <person name="Weitz H."/>
            <person name="Taylor A."/>
            <person name="Grigoriev I.V."/>
            <person name="Nagy L.G."/>
            <person name="Martin F."/>
            <person name="Kauserud H."/>
        </authorList>
    </citation>
    <scope>NUCLEOTIDE SEQUENCE</scope>
    <source>
        <strain evidence="3">CBHHK067</strain>
    </source>
</reference>
<dbReference type="SUPFAM" id="SSF53474">
    <property type="entry name" value="alpha/beta-Hydrolases"/>
    <property type="match status" value="1"/>
</dbReference>
<proteinExistence type="predicted"/>
<keyword evidence="4" id="KW-1185">Reference proteome</keyword>
<dbReference type="InterPro" id="IPR029058">
    <property type="entry name" value="AB_hydrolase_fold"/>
</dbReference>
<feature type="domain" description="BD-FAE-like" evidence="2">
    <location>
        <begin position="21"/>
        <end position="159"/>
    </location>
</feature>
<dbReference type="Proteomes" id="UP001221757">
    <property type="component" value="Unassembled WGS sequence"/>
</dbReference>
<comment type="caution">
    <text evidence="3">The sequence shown here is derived from an EMBL/GenBank/DDBJ whole genome shotgun (WGS) entry which is preliminary data.</text>
</comment>
<evidence type="ECO:0000313" key="3">
    <source>
        <dbReference type="EMBL" id="KAJ7703077.1"/>
    </source>
</evidence>
<evidence type="ECO:0000256" key="1">
    <source>
        <dbReference type="ARBA" id="ARBA00022801"/>
    </source>
</evidence>
<dbReference type="GO" id="GO:0006508">
    <property type="term" value="P:proteolysis"/>
    <property type="evidence" value="ECO:0007669"/>
    <property type="project" value="InterPro"/>
</dbReference>
<sequence length="310" mass="33502">MDAPKPLELVYSSVDGLDLYLDVFVPESATETSKAPVFIWWHGGGLLQGTRKGTAPHHLSAPAKHNICIVSADYRLAPQTRLPGILADCKAAMDFVRSPAFAQATGNRVDASKMILSGSSAGGWLSFLVGTGVGYAACGLEPPSPVSGICALYPISDLADPFWTTKQHPVSYMPRVVPDEEVAPFIDATADKVAFSPMNSKRSSVFYHYMVQEGILESLLLEGTGIPGSAFAVAPALKTGKFIVPPMYVIHGDIDDKVPCRQARDVVEALRELKADVEYEELPGVDHLFDRDPNCAMENMYAFVARVNKS</sequence>
<evidence type="ECO:0000259" key="2">
    <source>
        <dbReference type="Pfam" id="PF20434"/>
    </source>
</evidence>
<protein>
    <submittedName>
        <fullName evidence="3">Alpha/Beta hydrolase protein</fullName>
    </submittedName>
</protein>
<evidence type="ECO:0000313" key="4">
    <source>
        <dbReference type="Proteomes" id="UP001221757"/>
    </source>
</evidence>
<gene>
    <name evidence="3" type="ORF">B0H17DRAFT_1041513</name>
</gene>
<dbReference type="Gene3D" id="3.40.50.1820">
    <property type="entry name" value="alpha/beta hydrolase"/>
    <property type="match status" value="1"/>
</dbReference>
<keyword evidence="1 3" id="KW-0378">Hydrolase</keyword>
<dbReference type="Pfam" id="PF20434">
    <property type="entry name" value="BD-FAE"/>
    <property type="match status" value="1"/>
</dbReference>
<name>A0AAD7E0D6_MYCRO</name>
<dbReference type="AlphaFoldDB" id="A0AAD7E0D6"/>
<organism evidence="3 4">
    <name type="scientific">Mycena rosella</name>
    <name type="common">Pink bonnet</name>
    <name type="synonym">Agaricus rosellus</name>
    <dbReference type="NCBI Taxonomy" id="1033263"/>
    <lineage>
        <taxon>Eukaryota</taxon>
        <taxon>Fungi</taxon>
        <taxon>Dikarya</taxon>
        <taxon>Basidiomycota</taxon>
        <taxon>Agaricomycotina</taxon>
        <taxon>Agaricomycetes</taxon>
        <taxon>Agaricomycetidae</taxon>
        <taxon>Agaricales</taxon>
        <taxon>Marasmiineae</taxon>
        <taxon>Mycenaceae</taxon>
        <taxon>Mycena</taxon>
    </lineage>
</organism>